<protein>
    <recommendedName>
        <fullName evidence="4">DUF4369 domain-containing protein</fullName>
    </recommendedName>
</protein>
<dbReference type="OrthoDB" id="680837at2"/>
<name>A0A5B8W070_9SPHI</name>
<dbReference type="Proteomes" id="UP000321362">
    <property type="component" value="Chromosome"/>
</dbReference>
<organism evidence="2 3">
    <name type="scientific">Mucilaginibacter ginsenosidivorax</name>
    <dbReference type="NCBI Taxonomy" id="862126"/>
    <lineage>
        <taxon>Bacteria</taxon>
        <taxon>Pseudomonadati</taxon>
        <taxon>Bacteroidota</taxon>
        <taxon>Sphingobacteriia</taxon>
        <taxon>Sphingobacteriales</taxon>
        <taxon>Sphingobacteriaceae</taxon>
        <taxon>Mucilaginibacter</taxon>
    </lineage>
</organism>
<reference evidence="2 3" key="1">
    <citation type="journal article" date="2013" name="J. Microbiol.">
        <title>Mucilaginibacter ginsenosidivorax sp. nov., with ginsenoside converting activity isolated from sediment.</title>
        <authorList>
            <person name="Kim J.K."/>
            <person name="Choi T.E."/>
            <person name="Liu Q.M."/>
            <person name="Park H.Y."/>
            <person name="Yi T.H."/>
            <person name="Yoon M.H."/>
            <person name="Kim S.C."/>
            <person name="Im W.T."/>
        </authorList>
    </citation>
    <scope>NUCLEOTIDE SEQUENCE [LARGE SCALE GENOMIC DNA]</scope>
    <source>
        <strain evidence="2 3">KHI28</strain>
    </source>
</reference>
<dbReference type="AlphaFoldDB" id="A0A5B8W070"/>
<accession>A0A5B8W070</accession>
<evidence type="ECO:0000313" key="2">
    <source>
        <dbReference type="EMBL" id="QEC77031.1"/>
    </source>
</evidence>
<keyword evidence="3" id="KW-1185">Reference proteome</keyword>
<dbReference type="EMBL" id="CP042437">
    <property type="protein sequence ID" value="QEC77031.1"/>
    <property type="molecule type" value="Genomic_DNA"/>
</dbReference>
<evidence type="ECO:0000313" key="3">
    <source>
        <dbReference type="Proteomes" id="UP000321362"/>
    </source>
</evidence>
<keyword evidence="1" id="KW-0732">Signal</keyword>
<proteinExistence type="predicted"/>
<feature type="chain" id="PRO_5022872014" description="DUF4369 domain-containing protein" evidence="1">
    <location>
        <begin position="23"/>
        <end position="229"/>
    </location>
</feature>
<feature type="signal peptide" evidence="1">
    <location>
        <begin position="1"/>
        <end position="22"/>
    </location>
</feature>
<gene>
    <name evidence="2" type="ORF">FSB76_14160</name>
</gene>
<evidence type="ECO:0000256" key="1">
    <source>
        <dbReference type="SAM" id="SignalP"/>
    </source>
</evidence>
<sequence>MKIPVFTLIMAGLLCYGTISRAQNQILNDNQGKPVMEQSYIDVEGSPYLTATWLPGIVSLANGKTVAAKLKYDLVKDELLFQSPRDSMALAFVTPVKSFRFDIVGTIDESSLAPLIFSNGYPAIDEQTEASFYQVVADGKAKLLKRYKKVIHSNQAFNSATTTKTFALRDAVYYLLADNKIIRVKPTPKTIAAALADKTDQVQTFIKTNKIDFKSDRDLAKLFTYYNSL</sequence>
<dbReference type="KEGG" id="mgk:FSB76_14160"/>
<evidence type="ECO:0008006" key="4">
    <source>
        <dbReference type="Google" id="ProtNLM"/>
    </source>
</evidence>
<dbReference type="RefSeq" id="WP_147054369.1">
    <property type="nucleotide sequence ID" value="NZ_CP042437.1"/>
</dbReference>